<comment type="caution">
    <text evidence="1">The sequence shown here is derived from an EMBL/GenBank/DDBJ whole genome shotgun (WGS) entry which is preliminary data.</text>
</comment>
<protein>
    <submittedName>
        <fullName evidence="1">Enolase-phosphatase E-1-like protein 1</fullName>
    </submittedName>
</protein>
<organism evidence="1 2">
    <name type="scientific">Sarcoptes scabiei</name>
    <name type="common">Itch mite</name>
    <name type="synonym">Acarus scabiei</name>
    <dbReference type="NCBI Taxonomy" id="52283"/>
    <lineage>
        <taxon>Eukaryota</taxon>
        <taxon>Metazoa</taxon>
        <taxon>Ecdysozoa</taxon>
        <taxon>Arthropoda</taxon>
        <taxon>Chelicerata</taxon>
        <taxon>Arachnida</taxon>
        <taxon>Acari</taxon>
        <taxon>Acariformes</taxon>
        <taxon>Sarcoptiformes</taxon>
        <taxon>Astigmata</taxon>
        <taxon>Psoroptidia</taxon>
        <taxon>Sarcoptoidea</taxon>
        <taxon>Sarcoptidae</taxon>
        <taxon>Sarcoptinae</taxon>
        <taxon>Sarcoptes</taxon>
    </lineage>
</organism>
<dbReference type="PANTHER" id="PTHR20371:SF1">
    <property type="entry name" value="ENOLASE-PHOSPHATASE E1"/>
    <property type="match status" value="1"/>
</dbReference>
<dbReference type="VEuPathDB" id="VectorBase:SSCA003338"/>
<dbReference type="SUPFAM" id="SSF56784">
    <property type="entry name" value="HAD-like"/>
    <property type="match status" value="1"/>
</dbReference>
<sequence>MWFDGYNRNKIETPVYSDVAIQIKHWRITQNIKLYVLSNGWVEATKRFMAKTNHGDLNLLIDGHFDSTSGPLDDPNTFRRVVEQISLPPTQVLFLTKSPSENKAALEAGLNSILVMTHRRDLARLDDKMKKNICYQE</sequence>
<dbReference type="GO" id="GO:0043874">
    <property type="term" value="F:acireductone synthase activity"/>
    <property type="evidence" value="ECO:0007669"/>
    <property type="project" value="TreeGrafter"/>
</dbReference>
<dbReference type="EMBL" id="JXLN01010158">
    <property type="protein sequence ID" value="KPM05227.1"/>
    <property type="molecule type" value="Genomic_DNA"/>
</dbReference>
<gene>
    <name evidence="1" type="ORF">QR98_0036870</name>
</gene>
<dbReference type="Proteomes" id="UP000616769">
    <property type="component" value="Unassembled WGS sequence"/>
</dbReference>
<dbReference type="AlphaFoldDB" id="A0A132A2J7"/>
<proteinExistence type="predicted"/>
<accession>A0A132A2J7</accession>
<dbReference type="InterPro" id="IPR023214">
    <property type="entry name" value="HAD_sf"/>
</dbReference>
<name>A0A132A2J7_SARSC</name>
<dbReference type="PANTHER" id="PTHR20371">
    <property type="entry name" value="ENOLASE-PHOSPHATASE E1"/>
    <property type="match status" value="1"/>
</dbReference>
<evidence type="ECO:0000313" key="2">
    <source>
        <dbReference type="Proteomes" id="UP000616769"/>
    </source>
</evidence>
<dbReference type="Gene3D" id="3.40.50.1000">
    <property type="entry name" value="HAD superfamily/HAD-like"/>
    <property type="match status" value="1"/>
</dbReference>
<dbReference type="GO" id="GO:0019509">
    <property type="term" value="P:L-methionine salvage from methylthioadenosine"/>
    <property type="evidence" value="ECO:0007669"/>
    <property type="project" value="TreeGrafter"/>
</dbReference>
<evidence type="ECO:0000313" key="1">
    <source>
        <dbReference type="EMBL" id="KPM05227.1"/>
    </source>
</evidence>
<dbReference type="OrthoDB" id="10263554at2759"/>
<reference evidence="1 2" key="1">
    <citation type="journal article" date="2015" name="Parasit. Vectors">
        <title>Draft genome of the scabies mite.</title>
        <authorList>
            <person name="Rider S.D.Jr."/>
            <person name="Morgan M.S."/>
            <person name="Arlian L.G."/>
        </authorList>
    </citation>
    <scope>NUCLEOTIDE SEQUENCE [LARGE SCALE GENOMIC DNA]</scope>
    <source>
        <strain evidence="1">Arlian Lab</strain>
    </source>
</reference>
<dbReference type="InterPro" id="IPR036412">
    <property type="entry name" value="HAD-like_sf"/>
</dbReference>